<dbReference type="Pfam" id="PF21027">
    <property type="entry name" value="Sde0182_C"/>
    <property type="match status" value="1"/>
</dbReference>
<feature type="domain" description="Cellulose-binding Sde182 C-terminal" evidence="2">
    <location>
        <begin position="399"/>
        <end position="508"/>
    </location>
</feature>
<evidence type="ECO:0000313" key="3">
    <source>
        <dbReference type="EMBL" id="SEN99181.1"/>
    </source>
</evidence>
<gene>
    <name evidence="3" type="ORF">SAMN04488134_10352</name>
</gene>
<evidence type="ECO:0000259" key="2">
    <source>
        <dbReference type="Pfam" id="PF21027"/>
    </source>
</evidence>
<dbReference type="Pfam" id="PF07632">
    <property type="entry name" value="Sde182_NH-like"/>
    <property type="match status" value="1"/>
</dbReference>
<accession>A0A1H8L257</accession>
<dbReference type="GO" id="GO:0016799">
    <property type="term" value="F:hydrolase activity, hydrolyzing N-glycosyl compounds"/>
    <property type="evidence" value="ECO:0007669"/>
    <property type="project" value="InterPro"/>
</dbReference>
<dbReference type="Gene3D" id="2.60.40.10">
    <property type="entry name" value="Immunoglobulins"/>
    <property type="match status" value="1"/>
</dbReference>
<dbReference type="EMBL" id="FODJ01000003">
    <property type="protein sequence ID" value="SEN99181.1"/>
    <property type="molecule type" value="Genomic_DNA"/>
</dbReference>
<feature type="domain" description="Cellulose-binding Sde182 nucleoside hydrolase-like" evidence="1">
    <location>
        <begin position="13"/>
        <end position="335"/>
    </location>
</feature>
<proteinExistence type="predicted"/>
<dbReference type="AlphaFoldDB" id="A0A1H8L257"/>
<sequence>MRKLVTETRKKPRTVIMHDPELDDLNTVLRYLLYSNQFETEAFIYSSSRFHWKGDGQGTLYNGESEHTDHGLGPRASWRWDEKVQFIEAAIDAYAKCYPNLLIHAEGYPNPELLRRRIYQGNVAFPGEIEYDSPGSNIIKQLILDDNPEQLYLLTGTGQSTIGRALKAIAAEWKEAENWPAIYQKVSEKIIIQSFGDQDDVYRDYIAPNWPLVEFRQMATAIWGYDARRVALPQDQHYLSAAWTKRYVTEVGPLGALYHVWGDGRQMHQDDFTDFFGFKNVTIEEVIQLGYRAWYPRIEEAGSWISEGDTSMFMNLIDNGLDAHLDASYGGWGGRNDLDIAPDEYASKDYASARWFGYAQRDFAARLQWSVTANYQEANHHPKISLAHSAQIAVSAGETVVLTALAEDPDGDHLTGRWWHYAEPSTYPGKIKLLEETGASHSNVHLNQSVVSPASFERQRSNQFSQNFVCKLHIPTDAEDDQTIHIILEVTDFSEHHLTTFKRFVLTVNNK</sequence>
<name>A0A1H8L257_9BACI</name>
<evidence type="ECO:0000259" key="1">
    <source>
        <dbReference type="Pfam" id="PF07632"/>
    </source>
</evidence>
<protein>
    <recommendedName>
        <fullName evidence="5">DUF1593 domain-containing protein</fullName>
    </recommendedName>
</protein>
<organism evidence="3 4">
    <name type="scientific">Amphibacillus marinus</name>
    <dbReference type="NCBI Taxonomy" id="872970"/>
    <lineage>
        <taxon>Bacteria</taxon>
        <taxon>Bacillati</taxon>
        <taxon>Bacillota</taxon>
        <taxon>Bacilli</taxon>
        <taxon>Bacillales</taxon>
        <taxon>Bacillaceae</taxon>
        <taxon>Amphibacillus</taxon>
    </lineage>
</organism>
<evidence type="ECO:0000313" key="4">
    <source>
        <dbReference type="Proteomes" id="UP000199300"/>
    </source>
</evidence>
<dbReference type="Proteomes" id="UP000199300">
    <property type="component" value="Unassembled WGS sequence"/>
</dbReference>
<keyword evidence="4" id="KW-1185">Reference proteome</keyword>
<dbReference type="InterPro" id="IPR048527">
    <property type="entry name" value="Sde182_C"/>
</dbReference>
<reference evidence="3 4" key="1">
    <citation type="submission" date="2016-10" db="EMBL/GenBank/DDBJ databases">
        <authorList>
            <person name="de Groot N.N."/>
        </authorList>
    </citation>
    <scope>NUCLEOTIDE SEQUENCE [LARGE SCALE GENOMIC DNA]</scope>
    <source>
        <strain evidence="3 4">CGMCC 1.10434</strain>
    </source>
</reference>
<dbReference type="InterPro" id="IPR036452">
    <property type="entry name" value="Ribo_hydro-like"/>
</dbReference>
<dbReference type="STRING" id="872970.SAMN04488134_10352"/>
<dbReference type="InterPro" id="IPR011483">
    <property type="entry name" value="Sde182_NH-like"/>
</dbReference>
<dbReference type="InterPro" id="IPR013783">
    <property type="entry name" value="Ig-like_fold"/>
</dbReference>
<evidence type="ECO:0008006" key="5">
    <source>
        <dbReference type="Google" id="ProtNLM"/>
    </source>
</evidence>
<dbReference type="RefSeq" id="WP_177178226.1">
    <property type="nucleotide sequence ID" value="NZ_FODJ01000003.1"/>
</dbReference>
<dbReference type="Gene3D" id="3.90.245.10">
    <property type="entry name" value="Ribonucleoside hydrolase-like"/>
    <property type="match status" value="1"/>
</dbReference>